<sequence length="121" mass="14064">MGFKDKTNRLSKLRSWFTVIFSSLLSLVLLLELLRFLIISKELFKTTHSPDNNYKIEFYLTNGGATTSFGVIGKLDGPLWFEKTIYNDYRMDHANVEWINNHTVSINNHILDLKKGETYSD</sequence>
<evidence type="ECO:0000313" key="2">
    <source>
        <dbReference type="EMBL" id="KMY52282.1"/>
    </source>
</evidence>
<organism evidence="2 3">
    <name type="scientific">Peribacillus loiseleuriae</name>
    <dbReference type="NCBI Taxonomy" id="1679170"/>
    <lineage>
        <taxon>Bacteria</taxon>
        <taxon>Bacillati</taxon>
        <taxon>Bacillota</taxon>
        <taxon>Bacilli</taxon>
        <taxon>Bacillales</taxon>
        <taxon>Bacillaceae</taxon>
        <taxon>Peribacillus</taxon>
    </lineage>
</organism>
<protein>
    <submittedName>
        <fullName evidence="2">Uncharacterized protein</fullName>
    </submittedName>
</protein>
<reference evidence="3" key="1">
    <citation type="submission" date="2015-07" db="EMBL/GenBank/DDBJ databases">
        <title>Genome sequencing project for genomic taxonomy and phylogenomics of Bacillus-like bacteria.</title>
        <authorList>
            <person name="Liu B."/>
            <person name="Wang J."/>
            <person name="Zhu Y."/>
            <person name="Liu G."/>
            <person name="Chen Q."/>
            <person name="Chen Z."/>
            <person name="Lan J."/>
            <person name="Che J."/>
            <person name="Ge C."/>
            <person name="Shi H."/>
            <person name="Pan Z."/>
            <person name="Liu X."/>
        </authorList>
    </citation>
    <scope>NUCLEOTIDE SEQUENCE [LARGE SCALE GENOMIC DNA]</scope>
    <source>
        <strain evidence="3">FJAT-27997</strain>
    </source>
</reference>
<keyword evidence="1" id="KW-1133">Transmembrane helix</keyword>
<keyword evidence="1" id="KW-0472">Membrane</keyword>
<dbReference type="Pfam" id="PF17428">
    <property type="entry name" value="DUF5412"/>
    <property type="match status" value="1"/>
</dbReference>
<proteinExistence type="predicted"/>
<dbReference type="InterPro" id="IPR035406">
    <property type="entry name" value="DUF5412"/>
</dbReference>
<keyword evidence="1" id="KW-0812">Transmembrane</keyword>
<feature type="transmembrane region" description="Helical" evidence="1">
    <location>
        <begin position="16"/>
        <end position="38"/>
    </location>
</feature>
<dbReference type="Proteomes" id="UP000037146">
    <property type="component" value="Unassembled WGS sequence"/>
</dbReference>
<accession>A0A0K9H166</accession>
<gene>
    <name evidence="2" type="ORF">AC625_08820</name>
</gene>
<comment type="caution">
    <text evidence="2">The sequence shown here is derived from an EMBL/GenBank/DDBJ whole genome shotgun (WGS) entry which is preliminary data.</text>
</comment>
<evidence type="ECO:0000256" key="1">
    <source>
        <dbReference type="SAM" id="Phobius"/>
    </source>
</evidence>
<dbReference type="PATRIC" id="fig|1679170.3.peg.1911"/>
<keyword evidence="3" id="KW-1185">Reference proteome</keyword>
<dbReference type="AlphaFoldDB" id="A0A0K9H166"/>
<name>A0A0K9H166_9BACI</name>
<dbReference type="EMBL" id="LFZW01000001">
    <property type="protein sequence ID" value="KMY52282.1"/>
    <property type="molecule type" value="Genomic_DNA"/>
</dbReference>
<evidence type="ECO:0000313" key="3">
    <source>
        <dbReference type="Proteomes" id="UP000037146"/>
    </source>
</evidence>